<comment type="caution">
    <text evidence="21">The sequence shown here is derived from an EMBL/GenBank/DDBJ whole genome shotgun (WGS) entry which is preliminary data.</text>
</comment>
<dbReference type="Gene3D" id="1.20.120.350">
    <property type="entry name" value="Voltage-gated potassium channels. Chain C"/>
    <property type="match status" value="1"/>
</dbReference>
<dbReference type="GO" id="GO:0034702">
    <property type="term" value="C:monoatomic ion channel complex"/>
    <property type="evidence" value="ECO:0007669"/>
    <property type="project" value="UniProtKB-KW"/>
</dbReference>
<evidence type="ECO:0000256" key="9">
    <source>
        <dbReference type="ARBA" id="ARBA00022842"/>
    </source>
</evidence>
<name>A0A816M2X6_9BILA</name>
<comment type="subcellular location">
    <subcellularLocation>
        <location evidence="1">Cell membrane</location>
        <topology evidence="1">Multi-pass membrane protein</topology>
    </subcellularLocation>
</comment>
<evidence type="ECO:0000313" key="21">
    <source>
        <dbReference type="EMBL" id="CAF1944194.1"/>
    </source>
</evidence>
<keyword evidence="6" id="KW-0479">Metal-binding</keyword>
<dbReference type="SUPFAM" id="SSF51735">
    <property type="entry name" value="NAD(P)-binding Rossmann-fold domains"/>
    <property type="match status" value="1"/>
</dbReference>
<accession>A0A816M2X6</accession>
<evidence type="ECO:0000256" key="6">
    <source>
        <dbReference type="ARBA" id="ARBA00022723"/>
    </source>
</evidence>
<proteinExistence type="predicted"/>
<feature type="transmembrane region" description="Helical" evidence="18">
    <location>
        <begin position="1237"/>
        <end position="1260"/>
    </location>
</feature>
<keyword evidence="5 18" id="KW-0812">Transmembrane</keyword>
<dbReference type="EMBL" id="CAJNRF010000176">
    <property type="protein sequence ID" value="CAF1944194.1"/>
    <property type="molecule type" value="Genomic_DNA"/>
</dbReference>
<dbReference type="FunFam" id="3.40.50.720:FF:000005">
    <property type="entry name" value="calcium-activated potassium channel subunit alpha-1 isoform X6"/>
    <property type="match status" value="1"/>
</dbReference>
<evidence type="ECO:0000256" key="1">
    <source>
        <dbReference type="ARBA" id="ARBA00004651"/>
    </source>
</evidence>
<dbReference type="Pfam" id="PF21014">
    <property type="entry name" value="Slowpoke_C"/>
    <property type="match status" value="1"/>
</dbReference>
<evidence type="ECO:0000256" key="4">
    <source>
        <dbReference type="ARBA" id="ARBA00022538"/>
    </source>
</evidence>
<dbReference type="Pfam" id="PF00957">
    <property type="entry name" value="Synaptobrevin"/>
    <property type="match status" value="1"/>
</dbReference>
<evidence type="ECO:0000256" key="14">
    <source>
        <dbReference type="ARBA" id="ARBA00023136"/>
    </source>
</evidence>
<dbReference type="Proteomes" id="UP000663856">
    <property type="component" value="Unassembled WGS sequence"/>
</dbReference>
<sequence>MGNCPTTPSEFAPKSLDPSCNGQRMWTTFLFSSLFTLFGGWILILIYDVTKALLIKQRRLKLVKTLKNFSHGDYCTRRPSSLWTSNSRLNHDASEDYFSWLQAIKEWENNLISGQTKMGKTLVGIIFICSVASLILYFVDTKNAFIESCTEFNKSFTMQADLALNILFLIYFFLRFTASQHKRRFWFSVYSIVDMFTIPPSFVALYLNRNWIGFRFLRAIRIMNIPDILQYMGLIERPRTIRIVQLASQFIAVWFAAAGAVHLAENSGDFFCNFENGQELDVFNAIYFMIVTMTTVGYGDVFCKTYIGKFFMLLFLIGGLAFFATMIPEFSNLFGSNGQYSGRYCIVKGKRHVIICGHITPHSMTTFLRDFLHKDRDQAEELDVIIINRKVPDIEMEALLKRYYAKVKYFVGTVMNVADLHRVQVDKATACLIIADKECPDPDGDDSANIMRVISIKNFNQRIRILLQLLHYKNKMNVASIPGWSAKDGDEIICIAELKLGLIGMSCAVPGFSTMMTNIFRMSAYKTRSAQELTQTWLWRELYHRGAAMEMYLEELPRAFHGKSFTEAALICFKLRVMMLAVEMKHTDENGNTRMIVDVAPKADCTIIYGTRAFIVCSSSDDSKRVKYYCSVCYPDVDRLTEIQLKRMKKCRHFMQEIVVNDIAAESQVSFGKEKHTSTIIRLAEGDTRYPLLLSEPEPTDSVSLAQSEPLIEESLSQFDATGMFYFVPPRPIEEAVLNLDSLRERRLAFRRQNTIKNGNFQLNEKPKFIGAKHPVHFQDHVIVCLHADTSSPTIGLRNFVMPLRASSFHRHELPTIIFVTDLDYIKNEWDMISTFPDIYILNGSPSNPYNLQLICIQDSRQCVIMSTLDRENQDTYLVDKSSVLCTLNIRQIEMKSAGFASVMNLTGQNTFDINTNQTMFLLQNKIRTITTLTIDSNVQYVEQGDTDEVELEFFLTTPFASGAAFADSVLDCILSCAYYNDNAVNLLRNILTGGVDIQLEEILAEGGGFTQCETFDILKKRNRARVALLEIRELIPDIDIRTKPVTFSVLFCETIQRFQMIVMGIYRLLDVLVRNDPSNNPNKIPGGHKRIVICYPPHGYHMDPSDMIYVMQQARPYDEQFSRQVSTTTIQRFRSLLFSFIVLPFVKHPFITIGMMNPNFHSTDVYYIPNDQFHQMQSEVNDVTDIMRQNIQLGIERGANLDDLEIKAEDLNNYSQQFAYGAHEVHNKYWWKNVKMWILIIIIVVIILTLIIVLSVLAAKNKI</sequence>
<feature type="transmembrane region" description="Helical" evidence="18">
    <location>
        <begin position="310"/>
        <end position="327"/>
    </location>
</feature>
<dbReference type="GO" id="GO:0046872">
    <property type="term" value="F:metal ion binding"/>
    <property type="evidence" value="ECO:0007669"/>
    <property type="project" value="UniProtKB-KW"/>
</dbReference>
<evidence type="ECO:0000256" key="18">
    <source>
        <dbReference type="SAM" id="Phobius"/>
    </source>
</evidence>
<dbReference type="PANTHER" id="PTHR10027">
    <property type="entry name" value="CALCIUM-ACTIVATED POTASSIUM CHANNEL ALPHA CHAIN"/>
    <property type="match status" value="1"/>
</dbReference>
<dbReference type="GO" id="GO:0060072">
    <property type="term" value="F:large conductance calcium-activated potassium channel activity"/>
    <property type="evidence" value="ECO:0007669"/>
    <property type="project" value="TreeGrafter"/>
</dbReference>
<evidence type="ECO:0000256" key="5">
    <source>
        <dbReference type="ARBA" id="ARBA00022692"/>
    </source>
</evidence>
<keyword evidence="8" id="KW-0106">Calcium</keyword>
<dbReference type="InterPro" id="IPR003929">
    <property type="entry name" value="K_chnl_BK_asu"/>
</dbReference>
<evidence type="ECO:0000256" key="17">
    <source>
        <dbReference type="PROSITE-ProRule" id="PRU00290"/>
    </source>
</evidence>
<evidence type="ECO:0000256" key="3">
    <source>
        <dbReference type="ARBA" id="ARBA00022475"/>
    </source>
</evidence>
<evidence type="ECO:0000259" key="20">
    <source>
        <dbReference type="PROSITE" id="PS51201"/>
    </source>
</evidence>
<feature type="transmembrane region" description="Helical" evidence="18">
    <location>
        <begin position="121"/>
        <end position="139"/>
    </location>
</feature>
<keyword evidence="9" id="KW-0460">Magnesium</keyword>
<dbReference type="AlphaFoldDB" id="A0A816M2X6"/>
<keyword evidence="12 18" id="KW-1133">Transmembrane helix</keyword>
<keyword evidence="2" id="KW-0813">Transport</keyword>
<feature type="transmembrane region" description="Helical" evidence="18">
    <location>
        <begin position="284"/>
        <end position="303"/>
    </location>
</feature>
<evidence type="ECO:0000256" key="12">
    <source>
        <dbReference type="ARBA" id="ARBA00022989"/>
    </source>
</evidence>
<evidence type="ECO:0000256" key="8">
    <source>
        <dbReference type="ARBA" id="ARBA00022837"/>
    </source>
</evidence>
<dbReference type="InterPro" id="IPR047871">
    <property type="entry name" value="K_chnl_Slo-like"/>
</dbReference>
<dbReference type="InterPro" id="IPR042855">
    <property type="entry name" value="V_SNARE_CC"/>
</dbReference>
<evidence type="ECO:0000256" key="2">
    <source>
        <dbReference type="ARBA" id="ARBA00022448"/>
    </source>
</evidence>
<dbReference type="FunFam" id="1.10.287.70:FF:000015">
    <property type="entry name" value="Calcium-activated potassium channel subunit alpha-1 isoform X7"/>
    <property type="match status" value="1"/>
</dbReference>
<gene>
    <name evidence="21" type="ORF">WKI299_LOCUS2051</name>
</gene>
<feature type="transmembrane region" description="Helical" evidence="18">
    <location>
        <begin position="185"/>
        <end position="206"/>
    </location>
</feature>
<dbReference type="PROSITE" id="PS50892">
    <property type="entry name" value="V_SNARE"/>
    <property type="match status" value="1"/>
</dbReference>
<evidence type="ECO:0000256" key="15">
    <source>
        <dbReference type="ARBA" id="ARBA00023303"/>
    </source>
</evidence>
<dbReference type="Gene3D" id="1.20.5.110">
    <property type="match status" value="1"/>
</dbReference>
<keyword evidence="17" id="KW-0175">Coiled coil</keyword>
<dbReference type="PANTHER" id="PTHR10027:SF33">
    <property type="entry name" value="CALCIUM-ACTIVATED POTASSIUM CHANNEL SUBUNIT ALPHA-1-RELATED"/>
    <property type="match status" value="1"/>
</dbReference>
<dbReference type="Pfam" id="PF00520">
    <property type="entry name" value="Ion_trans"/>
    <property type="match status" value="1"/>
</dbReference>
<reference evidence="21" key="1">
    <citation type="submission" date="2021-02" db="EMBL/GenBank/DDBJ databases">
        <authorList>
            <person name="Nowell W R."/>
        </authorList>
    </citation>
    <scope>NUCLEOTIDE SEQUENCE</scope>
</reference>
<dbReference type="SUPFAM" id="SSF81324">
    <property type="entry name" value="Voltage-gated potassium channels"/>
    <property type="match status" value="1"/>
</dbReference>
<evidence type="ECO:0000256" key="13">
    <source>
        <dbReference type="ARBA" id="ARBA00023065"/>
    </source>
</evidence>
<dbReference type="InterPro" id="IPR005821">
    <property type="entry name" value="Ion_trans_dom"/>
</dbReference>
<keyword evidence="4" id="KW-0633">Potassium transport</keyword>
<keyword evidence="11" id="KW-0630">Potassium</keyword>
<evidence type="ECO:0000256" key="11">
    <source>
        <dbReference type="ARBA" id="ARBA00022958"/>
    </source>
</evidence>
<dbReference type="PROSITE" id="PS51201">
    <property type="entry name" value="RCK_N"/>
    <property type="match status" value="1"/>
</dbReference>
<evidence type="ECO:0000256" key="10">
    <source>
        <dbReference type="ARBA" id="ARBA00022882"/>
    </source>
</evidence>
<dbReference type="Pfam" id="PF03493">
    <property type="entry name" value="BK_channel_a"/>
    <property type="match status" value="1"/>
</dbReference>
<evidence type="ECO:0000259" key="19">
    <source>
        <dbReference type="PROSITE" id="PS50892"/>
    </source>
</evidence>
<keyword evidence="14 18" id="KW-0472">Membrane</keyword>
<keyword evidence="3" id="KW-1003">Cell membrane</keyword>
<evidence type="ECO:0000256" key="16">
    <source>
        <dbReference type="ARBA" id="ARBA00029579"/>
    </source>
</evidence>
<feature type="transmembrane region" description="Helical" evidence="18">
    <location>
        <begin position="159"/>
        <end position="178"/>
    </location>
</feature>
<feature type="domain" description="V-SNARE coiled-coil homology" evidence="19">
    <location>
        <begin position="1173"/>
        <end position="1233"/>
    </location>
</feature>
<dbReference type="PRINTS" id="PR01449">
    <property type="entry name" value="BKCHANNELA"/>
</dbReference>
<keyword evidence="15" id="KW-0407">Ion channel</keyword>
<dbReference type="SUPFAM" id="SSF58038">
    <property type="entry name" value="SNARE fusion complex"/>
    <property type="match status" value="1"/>
</dbReference>
<dbReference type="Gene3D" id="3.40.50.720">
    <property type="entry name" value="NAD(P)-binding Rossmann-like Domain"/>
    <property type="match status" value="2"/>
</dbReference>
<dbReference type="InterPro" id="IPR003148">
    <property type="entry name" value="RCK_N"/>
</dbReference>
<keyword evidence="7" id="KW-0631">Potassium channel</keyword>
<evidence type="ECO:0000256" key="7">
    <source>
        <dbReference type="ARBA" id="ARBA00022826"/>
    </source>
</evidence>
<dbReference type="GO" id="GO:0045211">
    <property type="term" value="C:postsynaptic membrane"/>
    <property type="evidence" value="ECO:0007669"/>
    <property type="project" value="TreeGrafter"/>
</dbReference>
<dbReference type="InterPro" id="IPR048735">
    <property type="entry name" value="Slowpoke-like_C"/>
</dbReference>
<dbReference type="PRINTS" id="PR00169">
    <property type="entry name" value="KCHANNEL"/>
</dbReference>
<dbReference type="Gene3D" id="1.10.287.70">
    <property type="match status" value="1"/>
</dbReference>
<dbReference type="InterPro" id="IPR036291">
    <property type="entry name" value="NAD(P)-bd_dom_sf"/>
</dbReference>
<feature type="domain" description="RCK N-terminal" evidence="20">
    <location>
        <begin position="350"/>
        <end position="493"/>
    </location>
</feature>
<dbReference type="InterPro" id="IPR027359">
    <property type="entry name" value="Volt_channel_dom_sf"/>
</dbReference>
<protein>
    <recommendedName>
        <fullName evidence="16">BK channel</fullName>
    </recommendedName>
</protein>
<keyword evidence="10" id="KW-0851">Voltage-gated channel</keyword>
<feature type="transmembrane region" description="Helical" evidence="18">
    <location>
        <begin position="25"/>
        <end position="49"/>
    </location>
</feature>
<dbReference type="Pfam" id="PF22614">
    <property type="entry name" value="Slo-like_RCK"/>
    <property type="match status" value="2"/>
</dbReference>
<evidence type="ECO:0000313" key="22">
    <source>
        <dbReference type="Proteomes" id="UP000663856"/>
    </source>
</evidence>
<keyword evidence="13" id="KW-0406">Ion transport</keyword>
<organism evidence="21 22">
    <name type="scientific">Rotaria magnacalcarata</name>
    <dbReference type="NCBI Taxonomy" id="392030"/>
    <lineage>
        <taxon>Eukaryota</taxon>
        <taxon>Metazoa</taxon>
        <taxon>Spiralia</taxon>
        <taxon>Gnathifera</taxon>
        <taxon>Rotifera</taxon>
        <taxon>Eurotatoria</taxon>
        <taxon>Bdelloidea</taxon>
        <taxon>Philodinida</taxon>
        <taxon>Philodinidae</taxon>
        <taxon>Rotaria</taxon>
    </lineage>
</organism>